<gene>
    <name evidence="3" type="ORF">BDU57DRAFT_49079</name>
</gene>
<dbReference type="EMBL" id="ML979132">
    <property type="protein sequence ID" value="KAF1921430.1"/>
    <property type="molecule type" value="Genomic_DNA"/>
</dbReference>
<evidence type="ECO:0000256" key="2">
    <source>
        <dbReference type="SAM" id="Phobius"/>
    </source>
</evidence>
<keyword evidence="2" id="KW-0812">Transmembrane</keyword>
<accession>A0A6A5R2P9</accession>
<evidence type="ECO:0000313" key="4">
    <source>
        <dbReference type="Proteomes" id="UP000800096"/>
    </source>
</evidence>
<reference evidence="3" key="1">
    <citation type="journal article" date="2020" name="Stud. Mycol.">
        <title>101 Dothideomycetes genomes: a test case for predicting lifestyles and emergence of pathogens.</title>
        <authorList>
            <person name="Haridas S."/>
            <person name="Albert R."/>
            <person name="Binder M."/>
            <person name="Bloem J."/>
            <person name="Labutti K."/>
            <person name="Salamov A."/>
            <person name="Andreopoulos B."/>
            <person name="Baker S."/>
            <person name="Barry K."/>
            <person name="Bills G."/>
            <person name="Bluhm B."/>
            <person name="Cannon C."/>
            <person name="Castanera R."/>
            <person name="Culley D."/>
            <person name="Daum C."/>
            <person name="Ezra D."/>
            <person name="Gonzalez J."/>
            <person name="Henrissat B."/>
            <person name="Kuo A."/>
            <person name="Liang C."/>
            <person name="Lipzen A."/>
            <person name="Lutzoni F."/>
            <person name="Magnuson J."/>
            <person name="Mondo S."/>
            <person name="Nolan M."/>
            <person name="Ohm R."/>
            <person name="Pangilinan J."/>
            <person name="Park H.-J."/>
            <person name="Ramirez L."/>
            <person name="Alfaro M."/>
            <person name="Sun H."/>
            <person name="Tritt A."/>
            <person name="Yoshinaga Y."/>
            <person name="Zwiers L.-H."/>
            <person name="Turgeon B."/>
            <person name="Goodwin S."/>
            <person name="Spatafora J."/>
            <person name="Crous P."/>
            <person name="Grigoriev I."/>
        </authorList>
    </citation>
    <scope>NUCLEOTIDE SEQUENCE</scope>
    <source>
        <strain evidence="3">HMLAC05119</strain>
    </source>
</reference>
<proteinExistence type="predicted"/>
<feature type="region of interest" description="Disordered" evidence="1">
    <location>
        <begin position="118"/>
        <end position="170"/>
    </location>
</feature>
<dbReference type="AlphaFoldDB" id="A0A6A5R2P9"/>
<organism evidence="3 4">
    <name type="scientific">Ampelomyces quisqualis</name>
    <name type="common">Powdery mildew agent</name>
    <dbReference type="NCBI Taxonomy" id="50730"/>
    <lineage>
        <taxon>Eukaryota</taxon>
        <taxon>Fungi</taxon>
        <taxon>Dikarya</taxon>
        <taxon>Ascomycota</taxon>
        <taxon>Pezizomycotina</taxon>
        <taxon>Dothideomycetes</taxon>
        <taxon>Pleosporomycetidae</taxon>
        <taxon>Pleosporales</taxon>
        <taxon>Pleosporineae</taxon>
        <taxon>Phaeosphaeriaceae</taxon>
        <taxon>Ampelomyces</taxon>
    </lineage>
</organism>
<sequence length="190" mass="21433">MAPCPKPIDSFRITTWDLWTVAENVFKILPLISIIAVAFKTYVMALTRRDTMLVSAVCQEKEDESKATCTIRQKSTLSSQPNDQNARLQALQEELSQPVFKPVHPWVAPPTPLPGPYDAPYYPLPSIRRQSKDSQTPESPPPEEIQTISYTCRISTNSRRSTEADESSLQGTVMLSNHGWRRTQWTVSKG</sequence>
<dbReference type="OrthoDB" id="3942886at2759"/>
<evidence type="ECO:0000256" key="1">
    <source>
        <dbReference type="SAM" id="MobiDB-lite"/>
    </source>
</evidence>
<keyword evidence="2" id="KW-1133">Transmembrane helix</keyword>
<keyword evidence="4" id="KW-1185">Reference proteome</keyword>
<dbReference type="Proteomes" id="UP000800096">
    <property type="component" value="Unassembled WGS sequence"/>
</dbReference>
<protein>
    <submittedName>
        <fullName evidence="3">Uncharacterized protein</fullName>
    </submittedName>
</protein>
<evidence type="ECO:0000313" key="3">
    <source>
        <dbReference type="EMBL" id="KAF1921430.1"/>
    </source>
</evidence>
<name>A0A6A5R2P9_AMPQU</name>
<feature type="transmembrane region" description="Helical" evidence="2">
    <location>
        <begin position="25"/>
        <end position="43"/>
    </location>
</feature>
<feature type="compositionally biased region" description="Polar residues" evidence="1">
    <location>
        <begin position="146"/>
        <end position="159"/>
    </location>
</feature>
<keyword evidence="2" id="KW-0472">Membrane</keyword>